<dbReference type="AlphaFoldDB" id="A0A1R3J855"/>
<proteinExistence type="predicted"/>
<organism evidence="2 3">
    <name type="scientific">Corchorus olitorius</name>
    <dbReference type="NCBI Taxonomy" id="93759"/>
    <lineage>
        <taxon>Eukaryota</taxon>
        <taxon>Viridiplantae</taxon>
        <taxon>Streptophyta</taxon>
        <taxon>Embryophyta</taxon>
        <taxon>Tracheophyta</taxon>
        <taxon>Spermatophyta</taxon>
        <taxon>Magnoliopsida</taxon>
        <taxon>eudicotyledons</taxon>
        <taxon>Gunneridae</taxon>
        <taxon>Pentapetalae</taxon>
        <taxon>rosids</taxon>
        <taxon>malvids</taxon>
        <taxon>Malvales</taxon>
        <taxon>Malvaceae</taxon>
        <taxon>Grewioideae</taxon>
        <taxon>Apeibeae</taxon>
        <taxon>Corchorus</taxon>
    </lineage>
</organism>
<name>A0A1R3J855_9ROSI</name>
<reference evidence="3" key="1">
    <citation type="submission" date="2013-09" db="EMBL/GenBank/DDBJ databases">
        <title>Corchorus olitorius genome sequencing.</title>
        <authorList>
            <person name="Alam M."/>
            <person name="Haque M.S."/>
            <person name="Islam M.S."/>
            <person name="Emdad E.M."/>
            <person name="Islam M.M."/>
            <person name="Ahmed B."/>
            <person name="Halim A."/>
            <person name="Hossen Q.M.M."/>
            <person name="Hossain M.Z."/>
            <person name="Ahmed R."/>
            <person name="Khan M.M."/>
            <person name="Islam R."/>
            <person name="Rashid M.M."/>
            <person name="Khan S.A."/>
            <person name="Rahman M.S."/>
            <person name="Alam M."/>
            <person name="Yahiya A.S."/>
            <person name="Khan M.S."/>
            <person name="Azam M.S."/>
            <person name="Haque T."/>
            <person name="Lashkar M.Z.H."/>
            <person name="Akhand A.I."/>
            <person name="Morshed G."/>
            <person name="Roy S."/>
            <person name="Uddin K.S."/>
            <person name="Rabeya T."/>
            <person name="Hossain A.S."/>
            <person name="Chowdhury A."/>
            <person name="Snigdha A.R."/>
            <person name="Mortoza M.S."/>
            <person name="Matin S.A."/>
            <person name="Hoque S.M.E."/>
            <person name="Islam M.K."/>
            <person name="Roy D.K."/>
            <person name="Haider R."/>
            <person name="Moosa M.M."/>
            <person name="Elias S.M."/>
            <person name="Hasan A.M."/>
            <person name="Jahan S."/>
            <person name="Shafiuddin M."/>
            <person name="Mahmood N."/>
            <person name="Shommy N.S."/>
        </authorList>
    </citation>
    <scope>NUCLEOTIDE SEQUENCE [LARGE SCALE GENOMIC DNA]</scope>
    <source>
        <strain evidence="3">cv. O-4</strain>
    </source>
</reference>
<gene>
    <name evidence="2" type="ORF">COLO4_18742</name>
</gene>
<evidence type="ECO:0000256" key="1">
    <source>
        <dbReference type="SAM" id="MobiDB-lite"/>
    </source>
</evidence>
<dbReference type="EMBL" id="AWUE01016496">
    <property type="protein sequence ID" value="OMO90980.1"/>
    <property type="molecule type" value="Genomic_DNA"/>
</dbReference>
<sequence>MYKSSGTNDIGGSTTASDPAPTTDIPVLDQFPNFVVLA</sequence>
<accession>A0A1R3J855</accession>
<protein>
    <submittedName>
        <fullName evidence="2">Uncharacterized protein</fullName>
    </submittedName>
</protein>
<evidence type="ECO:0000313" key="2">
    <source>
        <dbReference type="EMBL" id="OMO90980.1"/>
    </source>
</evidence>
<comment type="caution">
    <text evidence="2">The sequence shown here is derived from an EMBL/GenBank/DDBJ whole genome shotgun (WGS) entry which is preliminary data.</text>
</comment>
<feature type="compositionally biased region" description="Polar residues" evidence="1">
    <location>
        <begin position="1"/>
        <end position="17"/>
    </location>
</feature>
<feature type="region of interest" description="Disordered" evidence="1">
    <location>
        <begin position="1"/>
        <end position="26"/>
    </location>
</feature>
<evidence type="ECO:0000313" key="3">
    <source>
        <dbReference type="Proteomes" id="UP000187203"/>
    </source>
</evidence>
<dbReference type="Proteomes" id="UP000187203">
    <property type="component" value="Unassembled WGS sequence"/>
</dbReference>
<keyword evidence="3" id="KW-1185">Reference proteome</keyword>